<evidence type="ECO:0000313" key="3">
    <source>
        <dbReference type="Proteomes" id="UP000653305"/>
    </source>
</evidence>
<accession>A0A830DJE8</accession>
<reference evidence="2" key="1">
    <citation type="submission" date="2020-07" db="EMBL/GenBank/DDBJ databases">
        <title>Ethylene signaling mediates host invasion by parasitic plants.</title>
        <authorList>
            <person name="Yoshida S."/>
        </authorList>
    </citation>
    <scope>NUCLEOTIDE SEQUENCE</scope>
    <source>
        <strain evidence="2">Okayama</strain>
    </source>
</reference>
<dbReference type="Proteomes" id="UP000653305">
    <property type="component" value="Unassembled WGS sequence"/>
</dbReference>
<evidence type="ECO:0000256" key="1">
    <source>
        <dbReference type="SAM" id="MobiDB-lite"/>
    </source>
</evidence>
<sequence>MLMFASELITFPAELKRLDATLQDLEEKQNSKKRSDFQGTTKNSVAAGWKRQGPNMPEFGQASTINHLIGLGTNFCPLYFRF</sequence>
<keyword evidence="3" id="KW-1185">Reference proteome</keyword>
<feature type="compositionally biased region" description="Basic and acidic residues" evidence="1">
    <location>
        <begin position="27"/>
        <end position="36"/>
    </location>
</feature>
<gene>
    <name evidence="2" type="ORF">PHJA_002917400</name>
</gene>
<comment type="caution">
    <text evidence="2">The sequence shown here is derived from an EMBL/GenBank/DDBJ whole genome shotgun (WGS) entry which is preliminary data.</text>
</comment>
<dbReference type="AlphaFoldDB" id="A0A830DJE8"/>
<dbReference type="EMBL" id="BMAC01001728">
    <property type="protein sequence ID" value="GFQ07734.1"/>
    <property type="molecule type" value="Genomic_DNA"/>
</dbReference>
<name>A0A830DJE8_9LAMI</name>
<organism evidence="2 3">
    <name type="scientific">Phtheirospermum japonicum</name>
    <dbReference type="NCBI Taxonomy" id="374723"/>
    <lineage>
        <taxon>Eukaryota</taxon>
        <taxon>Viridiplantae</taxon>
        <taxon>Streptophyta</taxon>
        <taxon>Embryophyta</taxon>
        <taxon>Tracheophyta</taxon>
        <taxon>Spermatophyta</taxon>
        <taxon>Magnoliopsida</taxon>
        <taxon>eudicotyledons</taxon>
        <taxon>Gunneridae</taxon>
        <taxon>Pentapetalae</taxon>
        <taxon>asterids</taxon>
        <taxon>lamiids</taxon>
        <taxon>Lamiales</taxon>
        <taxon>Orobanchaceae</taxon>
        <taxon>Orobanchaceae incertae sedis</taxon>
        <taxon>Phtheirospermum</taxon>
    </lineage>
</organism>
<evidence type="ECO:0000313" key="2">
    <source>
        <dbReference type="EMBL" id="GFQ07734.1"/>
    </source>
</evidence>
<proteinExistence type="predicted"/>
<protein>
    <submittedName>
        <fullName evidence="2">Uncharacterized protein</fullName>
    </submittedName>
</protein>
<feature type="region of interest" description="Disordered" evidence="1">
    <location>
        <begin position="27"/>
        <end position="55"/>
    </location>
</feature>